<name>A0ABY4P771_9LACO</name>
<evidence type="ECO:0000259" key="10">
    <source>
        <dbReference type="PROSITE" id="PS51202"/>
    </source>
</evidence>
<evidence type="ECO:0000256" key="4">
    <source>
        <dbReference type="ARBA" id="ARBA00022449"/>
    </source>
</evidence>
<feature type="transmembrane region" description="Helical" evidence="9">
    <location>
        <begin position="188"/>
        <end position="208"/>
    </location>
</feature>
<keyword evidence="8 9" id="KW-0472">Membrane</keyword>
<dbReference type="InterPro" id="IPR038770">
    <property type="entry name" value="Na+/solute_symporter_sf"/>
</dbReference>
<evidence type="ECO:0000256" key="2">
    <source>
        <dbReference type="ARBA" id="ARBA00005551"/>
    </source>
</evidence>
<dbReference type="InterPro" id="IPR006153">
    <property type="entry name" value="Cation/H_exchanger_TM"/>
</dbReference>
<evidence type="ECO:0000256" key="3">
    <source>
        <dbReference type="ARBA" id="ARBA00022448"/>
    </source>
</evidence>
<evidence type="ECO:0000256" key="6">
    <source>
        <dbReference type="ARBA" id="ARBA00022989"/>
    </source>
</evidence>
<reference evidence="11" key="1">
    <citation type="journal article" date="2022" name="Int. J. Syst. Evol. Microbiol.">
        <title>Apilactobacillus apisilvae sp. nov., Nicolia spurrieriana gen. nov. sp. nov., Bombilactobacillus folatiphilus sp. nov. and Bombilactobacillus thymidiniphilus sp. nov., four new lactic acid bacterial isolates from stingless bees Tetragonula carbonaria and Austroplebeia australis.</title>
        <authorList>
            <person name="Oliphant S.A."/>
            <person name="Watson-Haigh N.S."/>
            <person name="Sumby K.M."/>
            <person name="Gardner J."/>
            <person name="Groom S."/>
            <person name="Jiranek V."/>
        </authorList>
    </citation>
    <scope>NUCLEOTIDE SEQUENCE</scope>
    <source>
        <strain evidence="11">SG4_D2</strain>
    </source>
</reference>
<keyword evidence="7" id="KW-0406">Ion transport</keyword>
<evidence type="ECO:0000256" key="5">
    <source>
        <dbReference type="ARBA" id="ARBA00022692"/>
    </source>
</evidence>
<feature type="transmembrane region" description="Helical" evidence="9">
    <location>
        <begin position="127"/>
        <end position="145"/>
    </location>
</feature>
<feature type="domain" description="RCK C-terminal" evidence="10">
    <location>
        <begin position="386"/>
        <end position="465"/>
    </location>
</feature>
<evidence type="ECO:0000256" key="9">
    <source>
        <dbReference type="SAM" id="Phobius"/>
    </source>
</evidence>
<keyword evidence="5 9" id="KW-0812">Transmembrane</keyword>
<proteinExistence type="inferred from homology"/>
<dbReference type="Pfam" id="PF02080">
    <property type="entry name" value="TrkA_C"/>
    <property type="match status" value="1"/>
</dbReference>
<dbReference type="Proteomes" id="UP000831495">
    <property type="component" value="Chromosome"/>
</dbReference>
<dbReference type="InterPro" id="IPR036721">
    <property type="entry name" value="RCK_C_sf"/>
</dbReference>
<evidence type="ECO:0000313" key="11">
    <source>
        <dbReference type="EMBL" id="UQS81553.1"/>
    </source>
</evidence>
<evidence type="ECO:0000256" key="7">
    <source>
        <dbReference type="ARBA" id="ARBA00023065"/>
    </source>
</evidence>
<dbReference type="InterPro" id="IPR006037">
    <property type="entry name" value="RCK_C"/>
</dbReference>
<dbReference type="Gene3D" id="3.30.70.1450">
    <property type="entry name" value="Regulator of K+ conductance, C-terminal domain"/>
    <property type="match status" value="1"/>
</dbReference>
<evidence type="ECO:0000256" key="1">
    <source>
        <dbReference type="ARBA" id="ARBA00004141"/>
    </source>
</evidence>
<evidence type="ECO:0000256" key="8">
    <source>
        <dbReference type="ARBA" id="ARBA00023136"/>
    </source>
</evidence>
<protein>
    <submittedName>
        <fullName evidence="11">Cation:proton antiporter</fullName>
    </submittedName>
</protein>
<dbReference type="PROSITE" id="PS51202">
    <property type="entry name" value="RCK_C"/>
    <property type="match status" value="1"/>
</dbReference>
<dbReference type="Gene3D" id="1.20.1530.20">
    <property type="match status" value="1"/>
</dbReference>
<comment type="similarity">
    <text evidence="2">Belongs to the monovalent cation:proton antiporter 2 (CPA2) transporter (TC 2.A.37) family.</text>
</comment>
<organism evidence="11 12">
    <name type="scientific">Bombilactobacillus folatiphilus</name>
    <dbReference type="NCBI Taxonomy" id="2923362"/>
    <lineage>
        <taxon>Bacteria</taxon>
        <taxon>Bacillati</taxon>
        <taxon>Bacillota</taxon>
        <taxon>Bacilli</taxon>
        <taxon>Lactobacillales</taxon>
        <taxon>Lactobacillaceae</taxon>
        <taxon>Bombilactobacillus</taxon>
    </lineage>
</organism>
<feature type="transmembrane region" description="Helical" evidence="9">
    <location>
        <begin position="82"/>
        <end position="115"/>
    </location>
</feature>
<accession>A0ABY4P771</accession>
<gene>
    <name evidence="11" type="ORF">MOO45_04835</name>
</gene>
<feature type="transmembrane region" description="Helical" evidence="9">
    <location>
        <begin position="157"/>
        <end position="176"/>
    </location>
</feature>
<dbReference type="SUPFAM" id="SSF116726">
    <property type="entry name" value="TrkA C-terminal domain-like"/>
    <property type="match status" value="1"/>
</dbReference>
<dbReference type="RefSeq" id="WP_249513823.1">
    <property type="nucleotide sequence ID" value="NZ_CP093366.1"/>
</dbReference>
<feature type="transmembrane region" description="Helical" evidence="9">
    <location>
        <begin position="15"/>
        <end position="36"/>
    </location>
</feature>
<comment type="subcellular location">
    <subcellularLocation>
        <location evidence="1">Membrane</location>
        <topology evidence="1">Multi-pass membrane protein</topology>
    </subcellularLocation>
</comment>
<keyword evidence="12" id="KW-1185">Reference proteome</keyword>
<feature type="transmembrane region" description="Helical" evidence="9">
    <location>
        <begin position="220"/>
        <end position="237"/>
    </location>
</feature>
<keyword evidence="6 9" id="KW-1133">Transmembrane helix</keyword>
<feature type="transmembrane region" description="Helical" evidence="9">
    <location>
        <begin position="42"/>
        <end position="61"/>
    </location>
</feature>
<dbReference type="PANTHER" id="PTHR43562:SF1">
    <property type="entry name" value="NA(+)_H(+) ANTIPORTER YJBQ-RELATED"/>
    <property type="match status" value="1"/>
</dbReference>
<sequence>MKENNLLGNTYGQTLLLFGVLGEIIPLLGLTIYSSIKSGNGGTLWLLSLVFLAASFLLTRFRNFFKNFNKFTKSTTQLDMRFAFLVIVILVVLAMSVGAENILGAFLAGIVIKLLEPQKSTEMKLNAIGYGFLIPFFFILTGVKLNLVTLLSSKTTLILIPLILVAFLLAKLPSYFGFQLLFSKKNSIAGTWLSETTITLVISGVAIAQDIHALTAAQGGAFTIGAVLTCLLGPLMFKKLYQPKEQQIAKTNVHILGATSLAAAACQELPKEWYDVSLYTNHQENYDTYQDHVSITMVPNLDEDVLIQDGVFDTDVLVVSQIHSKTNYELALAAKKYGVERVLVRLDNPDPEEASQMAEELAQANVEYFSTFDVGVGVLRSAIESPRILPLITSTHSQIFEFEILNPNFAGTQISQLPKDITVSRIIRQRKPLVPHGETIMQLHDHLILTGPWDEISELHTTLSNPK</sequence>
<evidence type="ECO:0000313" key="12">
    <source>
        <dbReference type="Proteomes" id="UP000831495"/>
    </source>
</evidence>
<keyword evidence="3" id="KW-0813">Transport</keyword>
<dbReference type="Pfam" id="PF00999">
    <property type="entry name" value="Na_H_Exchanger"/>
    <property type="match status" value="1"/>
</dbReference>
<dbReference type="Gene3D" id="3.40.50.720">
    <property type="entry name" value="NAD(P)-binding Rossmann-like Domain"/>
    <property type="match status" value="1"/>
</dbReference>
<dbReference type="EMBL" id="CP093366">
    <property type="protein sequence ID" value="UQS81553.1"/>
    <property type="molecule type" value="Genomic_DNA"/>
</dbReference>
<dbReference type="InterPro" id="IPR036291">
    <property type="entry name" value="NAD(P)-bd_dom_sf"/>
</dbReference>
<keyword evidence="4" id="KW-0050">Antiport</keyword>
<dbReference type="PANTHER" id="PTHR43562">
    <property type="entry name" value="NAPA-TYPE SODIUM/HYDROGEN ANTIPORTER"/>
    <property type="match status" value="1"/>
</dbReference>
<dbReference type="SUPFAM" id="SSF51735">
    <property type="entry name" value="NAD(P)-binding Rossmann-fold domains"/>
    <property type="match status" value="1"/>
</dbReference>